<feature type="region of interest" description="Disordered" evidence="1">
    <location>
        <begin position="196"/>
        <end position="243"/>
    </location>
</feature>
<reference evidence="3" key="1">
    <citation type="submission" date="2023-10" db="EMBL/GenBank/DDBJ databases">
        <authorList>
            <person name="Chen Y."/>
            <person name="Shah S."/>
            <person name="Dougan E. K."/>
            <person name="Thang M."/>
            <person name="Chan C."/>
        </authorList>
    </citation>
    <scope>NUCLEOTIDE SEQUENCE [LARGE SCALE GENOMIC DNA]</scope>
</reference>
<feature type="compositionally biased region" description="Basic and acidic residues" evidence="1">
    <location>
        <begin position="75"/>
        <end position="87"/>
    </location>
</feature>
<protein>
    <recommendedName>
        <fullName evidence="2">Reverse transcriptase Ty1/copia-type domain-containing protein</fullName>
    </recommendedName>
</protein>
<evidence type="ECO:0000313" key="4">
    <source>
        <dbReference type="Proteomes" id="UP001189429"/>
    </source>
</evidence>
<sequence>MARARGEALDLWAYAMEIIELQISGGRNTQRLLELPGVSRITFDMCRFGLSVRPGTISKKPTTVVSNDCEVYRERPTQSQVEGHEQDNSEDEEEEDEQQQQQDCPLTQEQIRQILRYVQHRFVCQSCESAGKSIPQRKATVARTFSFNKLIGVDLFFVTYQHREYTFLNLIQTTCYRDVLDEQLAKGISGGALDVAQEGPPPPEATMTPISSEGNASPVTIAPAGSNEVPGHQGGSRDSNMGSNNIEAPEVLWLKQLLSLLHRHRDCDLRPRSQILLQRTLQELSDRAVLSQPQPDDLEIKRARLDPDTLRSATGWAPTDEQLRGSGLPTPMELLPRAEGRVRTQIQEFENWRSQQSSAAASSQAGPLETGSETPMDETGFSALEGYCKVLDSWFEDSGWSGDAETYMNGRKDLIFECSEDSAGQWSLLSSRGGEELEDFRRSDEAEWGVLNKPNVLRILSKEESTHVLRTRPERSIVDCKNAFSQSRRLRRAGGPIYVAPCEGLTGIHVPDGCLIELHVAVYGLDDAPWEWHATITSYLRDLGFKKLLMEPCYWTLREQGALKAQVLIEVDDLWLGTVASHTRWLADSLKARFTFGKWRGDEAEFAGRRIRKEAHRIRLDQEKYILEEIHPIVLEKGRRSKRQEPLSRSEFEQLRSGIYRIDWVAKETRPEVAGTASILASKLEQAVVEDIVVFNRAVQMLRDTASQYLTIWRHDLSQVVSFTLSDAAGIGTDSPIQCAWAVGVADPQLAAGLTSKVTMLSWRSSKMRRAANSSLAGEANSLCQSLGEADWIQLLLRDACFGDVPTADWRQHAGPYASVLRDNCELQRPLPGVHATDAKSIFDCLSKNCAGRKEDRRTSVDLAIARDSFSQRGSCVKWFPHLLNPTDVMTKADVSKGSDAMGHMIRRGTLTLSDAESERAHLLAGGEKGRRSREASRRYLQDRERRLEESGRQ</sequence>
<feature type="region of interest" description="Disordered" evidence="1">
    <location>
        <begin position="311"/>
        <end position="331"/>
    </location>
</feature>
<name>A0ABN9X9Z2_9DINO</name>
<feature type="compositionally biased region" description="Polar residues" evidence="1">
    <location>
        <begin position="208"/>
        <end position="218"/>
    </location>
</feature>
<evidence type="ECO:0000313" key="3">
    <source>
        <dbReference type="EMBL" id="CAK0896340.1"/>
    </source>
</evidence>
<dbReference type="InterPro" id="IPR013103">
    <property type="entry name" value="RVT_2"/>
</dbReference>
<dbReference type="EMBL" id="CAUYUJ010020171">
    <property type="protein sequence ID" value="CAK0896340.1"/>
    <property type="molecule type" value="Genomic_DNA"/>
</dbReference>
<evidence type="ECO:0000259" key="2">
    <source>
        <dbReference type="Pfam" id="PF07727"/>
    </source>
</evidence>
<accession>A0ABN9X9Z2</accession>
<feature type="compositionally biased region" description="Low complexity" evidence="1">
    <location>
        <begin position="354"/>
        <end position="365"/>
    </location>
</feature>
<feature type="domain" description="Reverse transcriptase Ty1/copia-type" evidence="2">
    <location>
        <begin position="497"/>
        <end position="628"/>
    </location>
</feature>
<gene>
    <name evidence="3" type="ORF">PCOR1329_LOCUS74836</name>
</gene>
<evidence type="ECO:0000256" key="1">
    <source>
        <dbReference type="SAM" id="MobiDB-lite"/>
    </source>
</evidence>
<feature type="region of interest" description="Disordered" evidence="1">
    <location>
        <begin position="353"/>
        <end position="376"/>
    </location>
</feature>
<dbReference type="Proteomes" id="UP001189429">
    <property type="component" value="Unassembled WGS sequence"/>
</dbReference>
<dbReference type="Pfam" id="PF07727">
    <property type="entry name" value="RVT_2"/>
    <property type="match status" value="1"/>
</dbReference>
<proteinExistence type="predicted"/>
<organism evidence="3 4">
    <name type="scientific">Prorocentrum cordatum</name>
    <dbReference type="NCBI Taxonomy" id="2364126"/>
    <lineage>
        <taxon>Eukaryota</taxon>
        <taxon>Sar</taxon>
        <taxon>Alveolata</taxon>
        <taxon>Dinophyceae</taxon>
        <taxon>Prorocentrales</taxon>
        <taxon>Prorocentraceae</taxon>
        <taxon>Prorocentrum</taxon>
    </lineage>
</organism>
<feature type="compositionally biased region" description="Acidic residues" evidence="1">
    <location>
        <begin position="88"/>
        <end position="98"/>
    </location>
</feature>
<feature type="region of interest" description="Disordered" evidence="1">
    <location>
        <begin position="75"/>
        <end position="104"/>
    </location>
</feature>
<feature type="region of interest" description="Disordered" evidence="1">
    <location>
        <begin position="923"/>
        <end position="954"/>
    </location>
</feature>
<comment type="caution">
    <text evidence="3">The sequence shown here is derived from an EMBL/GenBank/DDBJ whole genome shotgun (WGS) entry which is preliminary data.</text>
</comment>
<keyword evidence="4" id="KW-1185">Reference proteome</keyword>